<gene>
    <name evidence="2" type="ORF">MA20_40390</name>
</gene>
<reference evidence="2 3" key="1">
    <citation type="submission" date="2014-09" db="EMBL/GenBank/DDBJ databases">
        <title>Draft genome of Bradyrhizobium japonicum Is-34.</title>
        <authorList>
            <person name="Tsurumaru H."/>
            <person name="Yamakawa T."/>
            <person name="Hashimoto S."/>
            <person name="Okizaki K."/>
            <person name="Kanesaki Y."/>
            <person name="Yoshikawa H."/>
            <person name="Yajima S."/>
        </authorList>
    </citation>
    <scope>NUCLEOTIDE SEQUENCE [LARGE SCALE GENOMIC DNA]</scope>
    <source>
        <strain evidence="2 3">Is-34</strain>
    </source>
</reference>
<evidence type="ECO:0000256" key="1">
    <source>
        <dbReference type="SAM" id="Phobius"/>
    </source>
</evidence>
<protein>
    <submittedName>
        <fullName evidence="2">Uncharacterized protein</fullName>
    </submittedName>
</protein>
<accession>A0A0A3XJ36</accession>
<dbReference type="Proteomes" id="UP000030377">
    <property type="component" value="Unassembled WGS sequence"/>
</dbReference>
<feature type="transmembrane region" description="Helical" evidence="1">
    <location>
        <begin position="20"/>
        <end position="42"/>
    </location>
</feature>
<sequence>MLHLAGAMRMGGVVMRNWSNVYVTASVSGLMVTMLLLGAILARNAGLAEKKGDRVIAVSAHSEARTRTTSENGGGATVDFGVADLRGSLP</sequence>
<comment type="caution">
    <text evidence="2">The sequence shown here is derived from an EMBL/GenBank/DDBJ whole genome shotgun (WGS) entry which is preliminary data.</text>
</comment>
<name>A0A0A3XJ36_BRAJP</name>
<organism evidence="2 3">
    <name type="scientific">Bradyrhizobium japonicum</name>
    <dbReference type="NCBI Taxonomy" id="375"/>
    <lineage>
        <taxon>Bacteria</taxon>
        <taxon>Pseudomonadati</taxon>
        <taxon>Pseudomonadota</taxon>
        <taxon>Alphaproteobacteria</taxon>
        <taxon>Hyphomicrobiales</taxon>
        <taxon>Nitrobacteraceae</taxon>
        <taxon>Bradyrhizobium</taxon>
    </lineage>
</organism>
<proteinExistence type="predicted"/>
<dbReference type="RefSeq" id="WP_028159982.1">
    <property type="nucleotide sequence ID" value="NZ_JANUDC010000001.1"/>
</dbReference>
<evidence type="ECO:0000313" key="2">
    <source>
        <dbReference type="EMBL" id="KGT74340.1"/>
    </source>
</evidence>
<keyword evidence="1" id="KW-0812">Transmembrane</keyword>
<dbReference type="EMBL" id="JRPN01000035">
    <property type="protein sequence ID" value="KGT74340.1"/>
    <property type="molecule type" value="Genomic_DNA"/>
</dbReference>
<dbReference type="AlphaFoldDB" id="A0A0A3XJ36"/>
<keyword evidence="1" id="KW-1133">Transmembrane helix</keyword>
<evidence type="ECO:0000313" key="3">
    <source>
        <dbReference type="Proteomes" id="UP000030377"/>
    </source>
</evidence>
<keyword evidence="1" id="KW-0472">Membrane</keyword>